<keyword evidence="2" id="KW-1185">Reference proteome</keyword>
<organism evidence="1 2">
    <name type="scientific">Allotamlana fucoidanivorans</name>
    <dbReference type="NCBI Taxonomy" id="2583814"/>
    <lineage>
        <taxon>Bacteria</taxon>
        <taxon>Pseudomonadati</taxon>
        <taxon>Bacteroidota</taxon>
        <taxon>Flavobacteriia</taxon>
        <taxon>Flavobacteriales</taxon>
        <taxon>Flavobacteriaceae</taxon>
        <taxon>Allotamlana</taxon>
    </lineage>
</organism>
<comment type="caution">
    <text evidence="1">The sequence shown here is derived from an EMBL/GenBank/DDBJ whole genome shotgun (WGS) entry which is preliminary data.</text>
</comment>
<proteinExistence type="predicted"/>
<dbReference type="OrthoDB" id="1139121at2"/>
<gene>
    <name evidence="1" type="ORF">FGF67_05790</name>
</gene>
<dbReference type="RefSeq" id="WP_139695651.1">
    <property type="nucleotide sequence ID" value="NZ_CP074074.1"/>
</dbReference>
<sequence length="146" mass="17816">MKTKQIKQYKAWLTPESMHNMSINWLSELRFVHDEQLFFNDLIKSYTLQLIDSKHFKESKEVIDYLIAYEKKTDKLIRLIVEHEKRLSILLNSINEQEEDNNYKIEHSFLESKVNVFLKDYKNFKLRLFKLIKGILKERKQKHLLQ</sequence>
<dbReference type="Proteomes" id="UP000308713">
    <property type="component" value="Unassembled WGS sequence"/>
</dbReference>
<dbReference type="EMBL" id="VDCS01000005">
    <property type="protein sequence ID" value="TNJ45221.1"/>
    <property type="molecule type" value="Genomic_DNA"/>
</dbReference>
<name>A0A5C4SN62_9FLAO</name>
<reference evidence="1 2" key="1">
    <citation type="submission" date="2019-05" db="EMBL/GenBank/DDBJ databases">
        <title>Tamlana fucoidanivorans sp. nov., isolated from the surface of algae collected from Fujian province in China.</title>
        <authorList>
            <person name="Li J."/>
        </authorList>
    </citation>
    <scope>NUCLEOTIDE SEQUENCE [LARGE SCALE GENOMIC DNA]</scope>
    <source>
        <strain evidence="1 2">CW2-9</strain>
    </source>
</reference>
<evidence type="ECO:0000313" key="1">
    <source>
        <dbReference type="EMBL" id="TNJ45221.1"/>
    </source>
</evidence>
<protein>
    <submittedName>
        <fullName evidence="1">Uncharacterized protein</fullName>
    </submittedName>
</protein>
<dbReference type="AlphaFoldDB" id="A0A5C4SN62"/>
<accession>A0A5C4SN62</accession>
<evidence type="ECO:0000313" key="2">
    <source>
        <dbReference type="Proteomes" id="UP000308713"/>
    </source>
</evidence>